<accession>A0ABP0FPX9</accession>
<keyword evidence="3" id="KW-1185">Reference proteome</keyword>
<evidence type="ECO:0000313" key="2">
    <source>
        <dbReference type="EMBL" id="CAK8680520.1"/>
    </source>
</evidence>
<dbReference type="EMBL" id="CAWYQH010000068">
    <property type="protein sequence ID" value="CAK8680520.1"/>
    <property type="molecule type" value="Genomic_DNA"/>
</dbReference>
<feature type="compositionally biased region" description="Polar residues" evidence="1">
    <location>
        <begin position="1"/>
        <end position="13"/>
    </location>
</feature>
<protein>
    <submittedName>
        <fullName evidence="2">Uncharacterized protein</fullName>
    </submittedName>
</protein>
<sequence length="54" mass="5721">MVDSSKNVSTKENQIPEEESLLQNKPDANKTTPTAHCTSSSDSGFGSHADVVNS</sequence>
<comment type="caution">
    <text evidence="2">The sequence shown here is derived from an EMBL/GenBank/DDBJ whole genome shotgun (WGS) entry which is preliminary data.</text>
</comment>
<evidence type="ECO:0000256" key="1">
    <source>
        <dbReference type="SAM" id="MobiDB-lite"/>
    </source>
</evidence>
<name>A0ABP0FPX9_CLALP</name>
<organism evidence="2 3">
    <name type="scientific">Clavelina lepadiformis</name>
    <name type="common">Light-bulb sea squirt</name>
    <name type="synonym">Ascidia lepadiformis</name>
    <dbReference type="NCBI Taxonomy" id="159417"/>
    <lineage>
        <taxon>Eukaryota</taxon>
        <taxon>Metazoa</taxon>
        <taxon>Chordata</taxon>
        <taxon>Tunicata</taxon>
        <taxon>Ascidiacea</taxon>
        <taxon>Aplousobranchia</taxon>
        <taxon>Clavelinidae</taxon>
        <taxon>Clavelina</taxon>
    </lineage>
</organism>
<evidence type="ECO:0000313" key="3">
    <source>
        <dbReference type="Proteomes" id="UP001642483"/>
    </source>
</evidence>
<reference evidence="2 3" key="1">
    <citation type="submission" date="2024-02" db="EMBL/GenBank/DDBJ databases">
        <authorList>
            <person name="Daric V."/>
            <person name="Darras S."/>
        </authorList>
    </citation>
    <scope>NUCLEOTIDE SEQUENCE [LARGE SCALE GENOMIC DNA]</scope>
</reference>
<gene>
    <name evidence="2" type="ORF">CVLEPA_LOCUS10766</name>
</gene>
<proteinExistence type="predicted"/>
<feature type="compositionally biased region" description="Polar residues" evidence="1">
    <location>
        <begin position="29"/>
        <end position="44"/>
    </location>
</feature>
<dbReference type="Proteomes" id="UP001642483">
    <property type="component" value="Unassembled WGS sequence"/>
</dbReference>
<feature type="region of interest" description="Disordered" evidence="1">
    <location>
        <begin position="1"/>
        <end position="54"/>
    </location>
</feature>